<evidence type="ECO:0000313" key="3">
    <source>
        <dbReference type="EMBL" id="KAL0482469.1"/>
    </source>
</evidence>
<gene>
    <name evidence="3" type="ORF">AKO1_013069</name>
</gene>
<reference evidence="3 4" key="1">
    <citation type="submission" date="2024-03" db="EMBL/GenBank/DDBJ databases">
        <title>The Acrasis kona genome and developmental transcriptomes reveal deep origins of eukaryotic multicellular pathways.</title>
        <authorList>
            <person name="Sheikh S."/>
            <person name="Fu C.-J."/>
            <person name="Brown M.W."/>
            <person name="Baldauf S.L."/>
        </authorList>
    </citation>
    <scope>NUCLEOTIDE SEQUENCE [LARGE SCALE GENOMIC DNA]</scope>
    <source>
        <strain evidence="3 4">ATCC MYA-3509</strain>
    </source>
</reference>
<dbReference type="InterPro" id="IPR039574">
    <property type="entry name" value="OGFr"/>
</dbReference>
<dbReference type="GO" id="GO:0140625">
    <property type="term" value="F:opioid growth factor receptor activity"/>
    <property type="evidence" value="ECO:0007669"/>
    <property type="project" value="InterPro"/>
</dbReference>
<evidence type="ECO:0000313" key="4">
    <source>
        <dbReference type="Proteomes" id="UP001431209"/>
    </source>
</evidence>
<comment type="similarity">
    <text evidence="1">Belongs to the opioid growth factor receptor family.</text>
</comment>
<dbReference type="PANTHER" id="PTHR14015:SF2">
    <property type="entry name" value="OPIOID GROWTH FACTOR RECEPTOR (OGFR) CONSERVED DOMAIN-CONTAINING PROTEIN"/>
    <property type="match status" value="1"/>
</dbReference>
<dbReference type="EMBL" id="JAOPGA020000858">
    <property type="protein sequence ID" value="KAL0482469.1"/>
    <property type="molecule type" value="Genomic_DNA"/>
</dbReference>
<proteinExistence type="inferred from homology"/>
<dbReference type="Proteomes" id="UP001431209">
    <property type="component" value="Unassembled WGS sequence"/>
</dbReference>
<accession>A0AAW2YZC7</accession>
<evidence type="ECO:0000259" key="2">
    <source>
        <dbReference type="Pfam" id="PF04664"/>
    </source>
</evidence>
<evidence type="ECO:0000256" key="1">
    <source>
        <dbReference type="ARBA" id="ARBA00010365"/>
    </source>
</evidence>
<dbReference type="PANTHER" id="PTHR14015">
    <property type="entry name" value="OPIOID GROWTH FACTOR RECEPTOR OGFR ZETA-TYPE OPIOID RECEPTOR"/>
    <property type="match status" value="1"/>
</dbReference>
<dbReference type="GO" id="GO:0016020">
    <property type="term" value="C:membrane"/>
    <property type="evidence" value="ECO:0007669"/>
    <property type="project" value="InterPro"/>
</dbReference>
<dbReference type="InterPro" id="IPR006757">
    <property type="entry name" value="OGF_rcpt"/>
</dbReference>
<name>A0AAW2YZC7_9EUKA</name>
<sequence length="264" mass="31340">MKYRDHIEDSDEEATDNIKFYKNIIPSKPQGDLIDNIHKKWFGSWSLLEQHHGYIQWLFPIREVGMNYSAQPLSKNESATFRSDKDIQKRLLESYKLMLDFYGLVLEDESTGELSRNPITYKERYQHLNYSSHNYLRITRILKNLGMCGMEHYKLTFLRHFVLEVFKNKQLKNIERSLISFWMPTLRRREELKFLDDLVESTSKGARLIKRDGPDGWGDERGQNWSTEVYPSPLVFDLENLPDCLTRSDVLTHPNDPFKNKRSL</sequence>
<comment type="caution">
    <text evidence="3">The sequence shown here is derived from an EMBL/GenBank/DDBJ whole genome shotgun (WGS) entry which is preliminary data.</text>
</comment>
<keyword evidence="4" id="KW-1185">Reference proteome</keyword>
<feature type="domain" description="Opioid growth factor receptor (OGFr) conserved" evidence="2">
    <location>
        <begin position="12"/>
        <end position="196"/>
    </location>
</feature>
<organism evidence="3 4">
    <name type="scientific">Acrasis kona</name>
    <dbReference type="NCBI Taxonomy" id="1008807"/>
    <lineage>
        <taxon>Eukaryota</taxon>
        <taxon>Discoba</taxon>
        <taxon>Heterolobosea</taxon>
        <taxon>Tetramitia</taxon>
        <taxon>Eutetramitia</taxon>
        <taxon>Acrasidae</taxon>
        <taxon>Acrasis</taxon>
    </lineage>
</organism>
<dbReference type="Pfam" id="PF04664">
    <property type="entry name" value="OGFr_N"/>
    <property type="match status" value="1"/>
</dbReference>
<dbReference type="AlphaFoldDB" id="A0AAW2YZC7"/>
<protein>
    <recommendedName>
        <fullName evidence="2">Opioid growth factor receptor (OGFr) conserved domain-containing protein</fullName>
    </recommendedName>
</protein>